<comment type="caution">
    <text evidence="1">The sequence shown here is derived from an EMBL/GenBank/DDBJ whole genome shotgun (WGS) entry which is preliminary data.</text>
</comment>
<keyword evidence="2" id="KW-1185">Reference proteome</keyword>
<name>A0AAE3WJ96_9RHOB</name>
<gene>
    <name evidence="1" type="ORF">NO357_21350</name>
</gene>
<dbReference type="RefSeq" id="WP_306737767.1">
    <property type="nucleotide sequence ID" value="NZ_JANHAX010000010.1"/>
</dbReference>
<proteinExistence type="predicted"/>
<dbReference type="EMBL" id="JANHAX010000010">
    <property type="protein sequence ID" value="MDQ2092458.1"/>
    <property type="molecule type" value="Genomic_DNA"/>
</dbReference>
<organism evidence="1 2">
    <name type="scientific">Marimonas arenosa</name>
    <dbReference type="NCBI Taxonomy" id="1795305"/>
    <lineage>
        <taxon>Bacteria</taxon>
        <taxon>Pseudomonadati</taxon>
        <taxon>Pseudomonadota</taxon>
        <taxon>Alphaproteobacteria</taxon>
        <taxon>Rhodobacterales</taxon>
        <taxon>Paracoccaceae</taxon>
        <taxon>Marimonas</taxon>
    </lineage>
</organism>
<reference evidence="1" key="2">
    <citation type="submission" date="2023-02" db="EMBL/GenBank/DDBJ databases">
        <title>'Rhodoalgimonas zhirmunskyi' gen. nov., isolated from a red alga.</title>
        <authorList>
            <person name="Nedashkovskaya O.I."/>
            <person name="Otstavnykh N.Y."/>
            <person name="Bystritskaya E.P."/>
            <person name="Balabanova L.A."/>
            <person name="Isaeva M.P."/>
        </authorList>
    </citation>
    <scope>NUCLEOTIDE SEQUENCE</scope>
    <source>
        <strain evidence="1">KCTC 52189</strain>
    </source>
</reference>
<reference evidence="1" key="1">
    <citation type="submission" date="2022-07" db="EMBL/GenBank/DDBJ databases">
        <authorList>
            <person name="Otstavnykh N."/>
            <person name="Isaeva M."/>
            <person name="Bystritskaya E."/>
        </authorList>
    </citation>
    <scope>NUCLEOTIDE SEQUENCE</scope>
    <source>
        <strain evidence="1">KCTC 52189</strain>
    </source>
</reference>
<dbReference type="AlphaFoldDB" id="A0AAE3WJ96"/>
<accession>A0AAE3WJ96</accession>
<protein>
    <submittedName>
        <fullName evidence="1">Uncharacterized protein</fullName>
    </submittedName>
</protein>
<evidence type="ECO:0000313" key="1">
    <source>
        <dbReference type="EMBL" id="MDQ2092458.1"/>
    </source>
</evidence>
<dbReference type="Proteomes" id="UP001226762">
    <property type="component" value="Unassembled WGS sequence"/>
</dbReference>
<evidence type="ECO:0000313" key="2">
    <source>
        <dbReference type="Proteomes" id="UP001226762"/>
    </source>
</evidence>
<sequence>MTEMATHKPCYGKMFPEVPGPSNSDPKTGKVFSFASESMGLAPPTMRAEHSAAEWDDCLKCEDFDSCYKLSTGKLLLLAAIKGK</sequence>